<gene>
    <name evidence="2" type="ORF">M1L60_45285</name>
</gene>
<evidence type="ECO:0000259" key="1">
    <source>
        <dbReference type="Pfam" id="PF00668"/>
    </source>
</evidence>
<name>A0ABT1E3X3_9ACTN</name>
<dbReference type="Proteomes" id="UP001523369">
    <property type="component" value="Unassembled WGS sequence"/>
</dbReference>
<dbReference type="Gene3D" id="3.30.559.10">
    <property type="entry name" value="Chloramphenicol acetyltransferase-like domain"/>
    <property type="match status" value="1"/>
</dbReference>
<protein>
    <submittedName>
        <fullName evidence="2">Condensation domain-containing protein</fullName>
    </submittedName>
</protein>
<dbReference type="InterPro" id="IPR023213">
    <property type="entry name" value="CAT-like_dom_sf"/>
</dbReference>
<dbReference type="EMBL" id="JAMYJR010000065">
    <property type="protein sequence ID" value="MCO8277808.1"/>
    <property type="molecule type" value="Genomic_DNA"/>
</dbReference>
<reference evidence="2 3" key="1">
    <citation type="submission" date="2022-06" db="EMBL/GenBank/DDBJ databases">
        <title>New Species of the Genus Actinoplanes, ActinopZanes ferrugineus.</title>
        <authorList>
            <person name="Ding P."/>
        </authorList>
    </citation>
    <scope>NUCLEOTIDE SEQUENCE [LARGE SCALE GENOMIC DNA]</scope>
    <source>
        <strain evidence="2 3">TRM88003</strain>
    </source>
</reference>
<dbReference type="RefSeq" id="WP_253243814.1">
    <property type="nucleotide sequence ID" value="NZ_JAMYJR010000065.1"/>
</dbReference>
<dbReference type="Gene3D" id="3.30.559.30">
    <property type="entry name" value="Nonribosomal peptide synthetase, condensation domain"/>
    <property type="match status" value="1"/>
</dbReference>
<evidence type="ECO:0000313" key="2">
    <source>
        <dbReference type="EMBL" id="MCO8277808.1"/>
    </source>
</evidence>
<dbReference type="InterPro" id="IPR001242">
    <property type="entry name" value="Condensation_dom"/>
</dbReference>
<evidence type="ECO:0000313" key="3">
    <source>
        <dbReference type="Proteomes" id="UP001523369"/>
    </source>
</evidence>
<dbReference type="SUPFAM" id="SSF52777">
    <property type="entry name" value="CoA-dependent acyltransferases"/>
    <property type="match status" value="2"/>
</dbReference>
<sequence>MQNVFIQDYCPPAGRLIEFRPTAAGVTAQVSADPLTYVQENHLRRILANKRAGRPQSPWLAVAFDLPGALDVPAMTAALEIWVARHSSLLSWFSSDDDGRLNRHVTGPVTMTDVAVEAGEDVRGYLKRRFDEGTDPFQWPPFVSGAILGESTTTFYYAVDHTHTDATSMLLLFHELRMIYQSSAIGVELALPEVGSYAETAARERKRVADLTRDSPEAREWLDIWRSGPPPSFALDIGVRPGQMYTSAILHREMLEPDLSERFTQVCREQGAGFTAGWLTALAITDYEMTGRSRYTALTIVSTRGEPRWQSAQGWFINLLPISFTVDEQNFEGLLKTAQSGFDRGRKLSGVPMWKIMELLPQLDPQRGSAAAIAPVVSYLDFRHAPHAEEWTSLNFTGLAAPSPTSEVSMWLSRFPESTDIHVQYPDTGSAQAPLELYVNHLREVLREIASAGSYSLKQPVTPTQVSAE</sequence>
<dbReference type="PANTHER" id="PTHR45527:SF1">
    <property type="entry name" value="FATTY ACID SYNTHASE"/>
    <property type="match status" value="1"/>
</dbReference>
<comment type="caution">
    <text evidence="2">The sequence shown here is derived from an EMBL/GenBank/DDBJ whole genome shotgun (WGS) entry which is preliminary data.</text>
</comment>
<organism evidence="2 3">
    <name type="scientific">Paractinoplanes aksuensis</name>
    <dbReference type="NCBI Taxonomy" id="2939490"/>
    <lineage>
        <taxon>Bacteria</taxon>
        <taxon>Bacillati</taxon>
        <taxon>Actinomycetota</taxon>
        <taxon>Actinomycetes</taxon>
        <taxon>Micromonosporales</taxon>
        <taxon>Micromonosporaceae</taxon>
        <taxon>Paractinoplanes</taxon>
    </lineage>
</organism>
<proteinExistence type="predicted"/>
<keyword evidence="3" id="KW-1185">Reference proteome</keyword>
<dbReference type="PANTHER" id="PTHR45527">
    <property type="entry name" value="NONRIBOSOMAL PEPTIDE SYNTHETASE"/>
    <property type="match status" value="1"/>
</dbReference>
<accession>A0ABT1E3X3</accession>
<dbReference type="Pfam" id="PF00668">
    <property type="entry name" value="Condensation"/>
    <property type="match status" value="1"/>
</dbReference>
<feature type="domain" description="Condensation" evidence="1">
    <location>
        <begin position="47"/>
        <end position="381"/>
    </location>
</feature>